<name>A0A4P7L3C0_9BURK</name>
<dbReference type="InterPro" id="IPR036249">
    <property type="entry name" value="Thioredoxin-like_sf"/>
</dbReference>
<protein>
    <submittedName>
        <fullName evidence="2">DsbA family oxidoreductase</fullName>
    </submittedName>
</protein>
<organism evidence="2 3">
    <name type="scientific">Cupriavidus oxalaticus</name>
    <dbReference type="NCBI Taxonomy" id="96344"/>
    <lineage>
        <taxon>Bacteria</taxon>
        <taxon>Pseudomonadati</taxon>
        <taxon>Pseudomonadota</taxon>
        <taxon>Betaproteobacteria</taxon>
        <taxon>Burkholderiales</taxon>
        <taxon>Burkholderiaceae</taxon>
        <taxon>Cupriavidus</taxon>
    </lineage>
</organism>
<gene>
    <name evidence="2" type="ORF">E0W60_01090</name>
</gene>
<dbReference type="SUPFAM" id="SSF52833">
    <property type="entry name" value="Thioredoxin-like"/>
    <property type="match status" value="1"/>
</dbReference>
<dbReference type="AlphaFoldDB" id="A0A4P7L3C0"/>
<dbReference type="Proteomes" id="UP000295294">
    <property type="component" value="Chromosome 1"/>
</dbReference>
<dbReference type="KEGG" id="cox:E0W60_01090"/>
<evidence type="ECO:0000313" key="3">
    <source>
        <dbReference type="Proteomes" id="UP000295294"/>
    </source>
</evidence>
<dbReference type="RefSeq" id="WP_133094621.1">
    <property type="nucleotide sequence ID" value="NZ_CP038634.1"/>
</dbReference>
<proteinExistence type="predicted"/>
<dbReference type="InterPro" id="IPR001853">
    <property type="entry name" value="DSBA-like_thioredoxin_dom"/>
</dbReference>
<sequence>MTHPTTLTVDAYFDLICPWCMIGKKHLETAIEWLAREYPKVAVRVAWHSYPLIPTTPPEGRPYREFYLARLGGPEAMAARQAQVCAAAREAGITLALDRIETFPSTLLAHRLVRHAVRQAGPEAASALLDELFTRYFIRAENIGDPQVLRRAAAACGIALPDAGADGDLPDLDWLPPLHDPDAPPLRTGFGVPHVVFNGTHSVSGARPPSVLVEAMQRALARAKQRATLAAG</sequence>
<evidence type="ECO:0000259" key="1">
    <source>
        <dbReference type="Pfam" id="PF01323"/>
    </source>
</evidence>
<dbReference type="PANTHER" id="PTHR13887:SF41">
    <property type="entry name" value="THIOREDOXIN SUPERFAMILY PROTEIN"/>
    <property type="match status" value="1"/>
</dbReference>
<accession>A0A4P7L3C0</accession>
<dbReference type="CDD" id="cd03024">
    <property type="entry name" value="DsbA_FrnE"/>
    <property type="match status" value="1"/>
</dbReference>
<dbReference type="GO" id="GO:0016491">
    <property type="term" value="F:oxidoreductase activity"/>
    <property type="evidence" value="ECO:0007669"/>
    <property type="project" value="InterPro"/>
</dbReference>
<feature type="domain" description="DSBA-like thioredoxin" evidence="1">
    <location>
        <begin position="8"/>
        <end position="217"/>
    </location>
</feature>
<dbReference type="OrthoDB" id="9799122at2"/>
<dbReference type="EMBL" id="CP038634">
    <property type="protein sequence ID" value="QBY49864.1"/>
    <property type="molecule type" value="Genomic_DNA"/>
</dbReference>
<dbReference type="Pfam" id="PF01323">
    <property type="entry name" value="DSBA"/>
    <property type="match status" value="1"/>
</dbReference>
<evidence type="ECO:0000313" key="2">
    <source>
        <dbReference type="EMBL" id="QBY49864.1"/>
    </source>
</evidence>
<dbReference type="PANTHER" id="PTHR13887">
    <property type="entry name" value="GLUTATHIONE S-TRANSFERASE KAPPA"/>
    <property type="match status" value="1"/>
</dbReference>
<dbReference type="Gene3D" id="3.40.30.10">
    <property type="entry name" value="Glutaredoxin"/>
    <property type="match status" value="1"/>
</dbReference>
<dbReference type="STRING" id="1349762.GCA_001592245_02796"/>
<reference evidence="2 3" key="1">
    <citation type="submission" date="2019-03" db="EMBL/GenBank/DDBJ databases">
        <title>Efficiently degradation of phenoxyalkanoic acid herbicides by Cupriavidus oxalaticus strain X32.</title>
        <authorList>
            <person name="Sheng X."/>
        </authorList>
    </citation>
    <scope>NUCLEOTIDE SEQUENCE [LARGE SCALE GENOMIC DNA]</scope>
    <source>
        <strain evidence="2 3">X32</strain>
    </source>
</reference>